<sequence length="466" mass="50610">MKFSAATDEKLRYDERRTGASLWIDFLNVSNPLVYIFPVWFFILFFYSCLNTSFTVRENWEKRNVFGEIVTPVLADELNCHEDLRSLELGRTEPEKMNLRTNCGMKMHEALECLRGSRRQRSTQADLRKPRKRSASVAGGTTRAFKIQKCSPLKRRKSGGDDIVAQKATTACSVRVEKLAVPVLDVAPRLPAIVPAPANQARENCNSVESGYDSDENSGTNSSNQGQSPSRGDLESEPVSSAEELNKSGNGDEDDVGLLKKRCDEAVRILGHVLSRMSAKRSALQNSHGLVGDLPSWIASRLASANFALNPSTSEPLSARLCSSAESVTPTTLPPKPSSTSVTSATKTSSSESKPFWTEEDLAASVQLEIVLGPSRECDLEELLVVPGLPTAMPRKRSKRLSPPAMTDACDGNKMADDDSSSCSSVSSSSQPASPMSSCQVLSVFFEVRSADADGDSSFCFQTGSL</sequence>
<feature type="region of interest" description="Disordered" evidence="1">
    <location>
        <begin position="327"/>
        <end position="356"/>
    </location>
</feature>
<feature type="region of interest" description="Disordered" evidence="1">
    <location>
        <begin position="117"/>
        <end position="140"/>
    </location>
</feature>
<feature type="compositionally biased region" description="Low complexity" evidence="1">
    <location>
        <begin position="217"/>
        <end position="230"/>
    </location>
</feature>
<reference evidence="2" key="1">
    <citation type="submission" date="2020-11" db="EMBL/GenBank/DDBJ databases">
        <authorList>
            <person name="Tran Van P."/>
        </authorList>
    </citation>
    <scope>NUCLEOTIDE SEQUENCE</scope>
</reference>
<evidence type="ECO:0000256" key="1">
    <source>
        <dbReference type="SAM" id="MobiDB-lite"/>
    </source>
</evidence>
<keyword evidence="3" id="KW-1185">Reference proteome</keyword>
<dbReference type="EMBL" id="CAJPEX010000346">
    <property type="protein sequence ID" value="CAG0915185.1"/>
    <property type="molecule type" value="Genomic_DNA"/>
</dbReference>
<feature type="compositionally biased region" description="Low complexity" evidence="1">
    <location>
        <begin position="338"/>
        <end position="355"/>
    </location>
</feature>
<protein>
    <submittedName>
        <fullName evidence="2">Uncharacterized protein</fullName>
    </submittedName>
</protein>
<evidence type="ECO:0000313" key="2">
    <source>
        <dbReference type="EMBL" id="CAD7275033.1"/>
    </source>
</evidence>
<accession>A0A7R9BJA8</accession>
<feature type="region of interest" description="Disordered" evidence="1">
    <location>
        <begin position="394"/>
        <end position="435"/>
    </location>
</feature>
<dbReference type="Proteomes" id="UP000678499">
    <property type="component" value="Unassembled WGS sequence"/>
</dbReference>
<organism evidence="2">
    <name type="scientific">Notodromas monacha</name>
    <dbReference type="NCBI Taxonomy" id="399045"/>
    <lineage>
        <taxon>Eukaryota</taxon>
        <taxon>Metazoa</taxon>
        <taxon>Ecdysozoa</taxon>
        <taxon>Arthropoda</taxon>
        <taxon>Crustacea</taxon>
        <taxon>Oligostraca</taxon>
        <taxon>Ostracoda</taxon>
        <taxon>Podocopa</taxon>
        <taxon>Podocopida</taxon>
        <taxon>Cypridocopina</taxon>
        <taxon>Cypridoidea</taxon>
        <taxon>Cyprididae</taxon>
        <taxon>Notodromas</taxon>
    </lineage>
</organism>
<feature type="compositionally biased region" description="Low complexity" evidence="1">
    <location>
        <begin position="421"/>
        <end position="435"/>
    </location>
</feature>
<evidence type="ECO:0000313" key="3">
    <source>
        <dbReference type="Proteomes" id="UP000678499"/>
    </source>
</evidence>
<name>A0A7R9BJA8_9CRUS</name>
<dbReference type="AlphaFoldDB" id="A0A7R9BJA8"/>
<dbReference type="EMBL" id="OA882383">
    <property type="protein sequence ID" value="CAD7275033.1"/>
    <property type="molecule type" value="Genomic_DNA"/>
</dbReference>
<proteinExistence type="predicted"/>
<feature type="region of interest" description="Disordered" evidence="1">
    <location>
        <begin position="201"/>
        <end position="256"/>
    </location>
</feature>
<gene>
    <name evidence="2" type="ORF">NMOB1V02_LOCUS2840</name>
</gene>